<dbReference type="Gene3D" id="1.10.287.950">
    <property type="entry name" value="Methyl-accepting chemotaxis protein"/>
    <property type="match status" value="1"/>
</dbReference>
<evidence type="ECO:0008006" key="10">
    <source>
        <dbReference type="Google" id="ProtNLM"/>
    </source>
</evidence>
<dbReference type="CDD" id="cd06225">
    <property type="entry name" value="HAMP"/>
    <property type="match status" value="1"/>
</dbReference>
<comment type="subcellular location">
    <subcellularLocation>
        <location evidence="1">Membrane</location>
    </subcellularLocation>
</comment>
<dbReference type="Proteomes" id="UP000568888">
    <property type="component" value="Unassembled WGS sequence"/>
</dbReference>
<dbReference type="FunFam" id="1.10.287.950:FF:000001">
    <property type="entry name" value="Methyl-accepting chemotaxis sensory transducer"/>
    <property type="match status" value="1"/>
</dbReference>
<evidence type="ECO:0000256" key="2">
    <source>
        <dbReference type="ARBA" id="ARBA00023224"/>
    </source>
</evidence>
<evidence type="ECO:0000313" key="8">
    <source>
        <dbReference type="EMBL" id="GFO63065.1"/>
    </source>
</evidence>
<evidence type="ECO:0000256" key="3">
    <source>
        <dbReference type="ARBA" id="ARBA00029447"/>
    </source>
</evidence>
<keyword evidence="5" id="KW-0472">Membrane</keyword>
<dbReference type="SMART" id="SM00304">
    <property type="entry name" value="HAMP"/>
    <property type="match status" value="1"/>
</dbReference>
<proteinExistence type="inferred from homology"/>
<keyword evidence="2 4" id="KW-0807">Transducer</keyword>
<evidence type="ECO:0000259" key="6">
    <source>
        <dbReference type="PROSITE" id="PS50111"/>
    </source>
</evidence>
<keyword evidence="5" id="KW-1133">Transmembrane helix</keyword>
<dbReference type="PANTHER" id="PTHR32089">
    <property type="entry name" value="METHYL-ACCEPTING CHEMOTAXIS PROTEIN MCPB"/>
    <property type="match status" value="1"/>
</dbReference>
<dbReference type="PANTHER" id="PTHR32089:SF112">
    <property type="entry name" value="LYSOZYME-LIKE PROTEIN-RELATED"/>
    <property type="match status" value="1"/>
</dbReference>
<dbReference type="InterPro" id="IPR004089">
    <property type="entry name" value="MCPsignal_dom"/>
</dbReference>
<evidence type="ECO:0000256" key="1">
    <source>
        <dbReference type="ARBA" id="ARBA00004370"/>
    </source>
</evidence>
<dbReference type="RefSeq" id="WP_183345675.1">
    <property type="nucleotide sequence ID" value="NZ_BLXY01000001.1"/>
</dbReference>
<accession>A0A6V8MSF6</accession>
<dbReference type="GO" id="GO:0007165">
    <property type="term" value="P:signal transduction"/>
    <property type="evidence" value="ECO:0007669"/>
    <property type="project" value="UniProtKB-KW"/>
</dbReference>
<dbReference type="CDD" id="cd11386">
    <property type="entry name" value="MCP_signal"/>
    <property type="match status" value="1"/>
</dbReference>
<comment type="similarity">
    <text evidence="3">Belongs to the methyl-accepting chemotaxis (MCP) protein family.</text>
</comment>
<evidence type="ECO:0000259" key="7">
    <source>
        <dbReference type="PROSITE" id="PS50885"/>
    </source>
</evidence>
<gene>
    <name evidence="8" type="ORF">GMPD_09840</name>
</gene>
<dbReference type="EMBL" id="BLXY01000001">
    <property type="protein sequence ID" value="GFO63065.1"/>
    <property type="molecule type" value="Genomic_DNA"/>
</dbReference>
<reference evidence="9" key="1">
    <citation type="submission" date="2020-06" db="EMBL/GenBank/DDBJ databases">
        <title>Draft genomic sequecing of Geomonas sp. Red736.</title>
        <authorList>
            <person name="Itoh H."/>
            <person name="Xu Z.X."/>
            <person name="Ushijima N."/>
            <person name="Masuda Y."/>
            <person name="Shiratori Y."/>
            <person name="Senoo K."/>
        </authorList>
    </citation>
    <scope>NUCLEOTIDE SEQUENCE [LARGE SCALE GENOMIC DNA]</scope>
    <source>
        <strain evidence="9">Red736</strain>
    </source>
</reference>
<dbReference type="AlphaFoldDB" id="A0A6V8MSF6"/>
<feature type="domain" description="HAMP" evidence="7">
    <location>
        <begin position="496"/>
        <end position="548"/>
    </location>
</feature>
<comment type="caution">
    <text evidence="8">The sequence shown here is derived from an EMBL/GenBank/DDBJ whole genome shotgun (WGS) entry which is preliminary data.</text>
</comment>
<evidence type="ECO:0000256" key="5">
    <source>
        <dbReference type="SAM" id="Phobius"/>
    </source>
</evidence>
<dbReference type="GO" id="GO:0006935">
    <property type="term" value="P:chemotaxis"/>
    <property type="evidence" value="ECO:0007669"/>
    <property type="project" value="UniProtKB-ARBA"/>
</dbReference>
<dbReference type="SMART" id="SM00283">
    <property type="entry name" value="MA"/>
    <property type="match status" value="1"/>
</dbReference>
<organism evidence="8 9">
    <name type="scientific">Geomonas paludis</name>
    <dbReference type="NCBI Taxonomy" id="2740185"/>
    <lineage>
        <taxon>Bacteria</taxon>
        <taxon>Pseudomonadati</taxon>
        <taxon>Thermodesulfobacteriota</taxon>
        <taxon>Desulfuromonadia</taxon>
        <taxon>Geobacterales</taxon>
        <taxon>Geobacteraceae</taxon>
        <taxon>Geomonas</taxon>
    </lineage>
</organism>
<keyword evidence="5" id="KW-0812">Transmembrane</keyword>
<evidence type="ECO:0000256" key="4">
    <source>
        <dbReference type="PROSITE-ProRule" id="PRU00284"/>
    </source>
</evidence>
<name>A0A6V8MSF6_9BACT</name>
<sequence length="827" mass="88005">MTVKSKLLGNIALTIVGISVLAGIGLFSIAKVKSSIEILTGKSTPLHLKMLELQQTVEKVSADFMRLEMTTEPNEVAHLSESITTRIKRMEELNDQIVKGGAASSGVDTAVLRDIEKTVVQVASQRLKDMTLFKNEIGTVNSELQKAEASVAGLRKQISQMGSSALSNINSSQAANLQVNSSIKKLLTLQSRLKDINIILSDLELVKNKFKVAPLRERLKNTVELTRNIEGDPGDNPAIKEVKGVATDILNQIGAEQGGLVALKLEMLNNPEKADAEQYANKAHEIMKPLEENSRKIFNTIDTLELQIVKDRNKVVSSLGFQNSANTVMEAGSNISVDVKELNSGVRQIMLSATDAEVGRLVATLAQTRKRIETNIALARKVLLESGQKELAQKISDVSETVRRASSSIQKIEATKLGVIRSNAAMQRALESARGISREQAQKSEEQVKSIGENQQQILTGVRNAVDNATVLSYVMIGVSVAVVLISLVISLRIIASITKPLFHAKLVTAEIADGNLTKRIKTGSNDEIGDICNSINNIVVHFHEVISRVSHNTTQVASTSTELSCAAEQMAAGAARVAEQAATVATASEEMAATSNDIAVSCTQAAAGSKQANDAAVAGADVVKGTVQGMNQIAEQVRASAVTIGDLGQKSEQIGAIVNTINDIADQTNLLALNAAIEAARAGEQGRGFAVVADEVRALAQRTASATREIGEMIKAVQQQTKGAIGVMQSGVSRVEAGTVEAAKSGAALEEILQQIGSVTLQVNQIATAAEEQTATTVEISNNIQSINEVVQDTAKNAQESASSALLLSRLAEEQQKLVGQFKLSE</sequence>
<dbReference type="InterPro" id="IPR003660">
    <property type="entry name" value="HAMP_dom"/>
</dbReference>
<dbReference type="PROSITE" id="PS50885">
    <property type="entry name" value="HAMP"/>
    <property type="match status" value="1"/>
</dbReference>
<dbReference type="SUPFAM" id="SSF58104">
    <property type="entry name" value="Methyl-accepting chemotaxis protein (MCP) signaling domain"/>
    <property type="match status" value="1"/>
</dbReference>
<feature type="transmembrane region" description="Helical" evidence="5">
    <location>
        <begin position="7"/>
        <end position="30"/>
    </location>
</feature>
<feature type="domain" description="Methyl-accepting transducer" evidence="6">
    <location>
        <begin position="553"/>
        <end position="789"/>
    </location>
</feature>
<dbReference type="Pfam" id="PF00672">
    <property type="entry name" value="HAMP"/>
    <property type="match status" value="1"/>
</dbReference>
<evidence type="ECO:0000313" key="9">
    <source>
        <dbReference type="Proteomes" id="UP000568888"/>
    </source>
</evidence>
<protein>
    <recommendedName>
        <fullName evidence="10">Methyl-accepting chemotaxis protein</fullName>
    </recommendedName>
</protein>
<dbReference type="PROSITE" id="PS50111">
    <property type="entry name" value="CHEMOTAXIS_TRANSDUC_2"/>
    <property type="match status" value="1"/>
</dbReference>
<dbReference type="Pfam" id="PF00015">
    <property type="entry name" value="MCPsignal"/>
    <property type="match status" value="1"/>
</dbReference>
<dbReference type="GO" id="GO:0016020">
    <property type="term" value="C:membrane"/>
    <property type="evidence" value="ECO:0007669"/>
    <property type="project" value="UniProtKB-SubCell"/>
</dbReference>